<organism evidence="2">
    <name type="scientific">marine sediment metagenome</name>
    <dbReference type="NCBI Taxonomy" id="412755"/>
    <lineage>
        <taxon>unclassified sequences</taxon>
        <taxon>metagenomes</taxon>
        <taxon>ecological metagenomes</taxon>
    </lineage>
</organism>
<gene>
    <name evidence="2" type="ORF">S12H4_43265</name>
</gene>
<accession>X1TMW7</accession>
<evidence type="ECO:0000313" key="2">
    <source>
        <dbReference type="EMBL" id="GAJ06584.1"/>
    </source>
</evidence>
<comment type="caution">
    <text evidence="2">The sequence shown here is derived from an EMBL/GenBank/DDBJ whole genome shotgun (WGS) entry which is preliminary data.</text>
</comment>
<protein>
    <submittedName>
        <fullName evidence="2">Uncharacterized protein</fullName>
    </submittedName>
</protein>
<dbReference type="EMBL" id="BARW01026541">
    <property type="protein sequence ID" value="GAJ06584.1"/>
    <property type="molecule type" value="Genomic_DNA"/>
</dbReference>
<evidence type="ECO:0000256" key="1">
    <source>
        <dbReference type="SAM" id="MobiDB-lite"/>
    </source>
</evidence>
<feature type="region of interest" description="Disordered" evidence="1">
    <location>
        <begin position="1"/>
        <end position="33"/>
    </location>
</feature>
<sequence length="33" mass="3695">VLAIRKRPHDGHPFQPLFTPLPGTITELEQNDG</sequence>
<proteinExistence type="predicted"/>
<dbReference type="AlphaFoldDB" id="X1TMW7"/>
<feature type="non-terminal residue" evidence="2">
    <location>
        <position position="1"/>
    </location>
</feature>
<name>X1TMW7_9ZZZZ</name>
<reference evidence="2" key="1">
    <citation type="journal article" date="2014" name="Front. Microbiol.">
        <title>High frequency of phylogenetically diverse reductive dehalogenase-homologous genes in deep subseafloor sedimentary metagenomes.</title>
        <authorList>
            <person name="Kawai M."/>
            <person name="Futagami T."/>
            <person name="Toyoda A."/>
            <person name="Takaki Y."/>
            <person name="Nishi S."/>
            <person name="Hori S."/>
            <person name="Arai W."/>
            <person name="Tsubouchi T."/>
            <person name="Morono Y."/>
            <person name="Uchiyama I."/>
            <person name="Ito T."/>
            <person name="Fujiyama A."/>
            <person name="Inagaki F."/>
            <person name="Takami H."/>
        </authorList>
    </citation>
    <scope>NUCLEOTIDE SEQUENCE</scope>
    <source>
        <strain evidence="2">Expedition CK06-06</strain>
    </source>
</reference>